<dbReference type="GO" id="GO:0006449">
    <property type="term" value="P:regulation of translational termination"/>
    <property type="evidence" value="ECO:0007669"/>
    <property type="project" value="TreeGrafter"/>
</dbReference>
<dbReference type="GO" id="GO:0005737">
    <property type="term" value="C:cytoplasm"/>
    <property type="evidence" value="ECO:0007669"/>
    <property type="project" value="TreeGrafter"/>
</dbReference>
<protein>
    <submittedName>
        <fullName evidence="3">Predicted proline hydroxylase</fullName>
    </submittedName>
</protein>
<sequence length="195" mass="22976">MKINTNNIQCNKIPFPHAFSKNFLDGQQAKDILEWLEIAPWHLTVTDFYSQYEFLLDIQNVPKNLQFLISDETKQRLKNLMENLFSCRLKDTVEIVAHRLLDNQIIKIHNDYIEEADFEAESHRLLIQLNHGWSADNGGYLMIFNSKNPQDIANIILPEHRSMFAFEISKESHHAVSKIYSGCRYTLIFNFYRII</sequence>
<dbReference type="Pfam" id="PF13661">
    <property type="entry name" value="2OG-FeII_Oxy_4"/>
    <property type="match status" value="1"/>
</dbReference>
<name>A0A1V0DV30_NEILA</name>
<dbReference type="STRING" id="486.B2G52_08490"/>
<dbReference type="InterPro" id="IPR051842">
    <property type="entry name" value="uS12_prolyl_hydroxylase"/>
</dbReference>
<dbReference type="PANTHER" id="PTHR12117">
    <property type="entry name" value="HISTONE ACETYLTRANSFERASE COMPLEX"/>
    <property type="match status" value="1"/>
</dbReference>
<dbReference type="RefSeq" id="WP_003708570.1">
    <property type="nucleotide sequence ID" value="NZ_CAUJPL010000001.1"/>
</dbReference>
<reference evidence="3 5" key="2">
    <citation type="submission" date="2018-06" db="EMBL/GenBank/DDBJ databases">
        <authorList>
            <consortium name="Pathogen Informatics"/>
            <person name="Doyle S."/>
        </authorList>
    </citation>
    <scope>NUCLEOTIDE SEQUENCE [LARGE SCALE GENOMIC DNA]</scope>
    <source>
        <strain evidence="3 5">NCTC10616</strain>
    </source>
</reference>
<dbReference type="Proteomes" id="UP000191249">
    <property type="component" value="Chromosome"/>
</dbReference>
<dbReference type="PANTHER" id="PTHR12117:SF0">
    <property type="entry name" value="PROLYL 3-HYDROXYLASE OGFOD1"/>
    <property type="match status" value="1"/>
</dbReference>
<keyword evidence="5" id="KW-1185">Reference proteome</keyword>
<dbReference type="Proteomes" id="UP000254193">
    <property type="component" value="Unassembled WGS sequence"/>
</dbReference>
<dbReference type="AlphaFoldDB" id="A0A1V0DV30"/>
<accession>A0A1V0DV30</accession>
<evidence type="ECO:0000259" key="1">
    <source>
        <dbReference type="Pfam" id="PF13661"/>
    </source>
</evidence>
<reference evidence="2 4" key="1">
    <citation type="submission" date="2017-03" db="EMBL/GenBank/DDBJ databases">
        <title>N. lactamica Y92-1009 whole genome sequence.</title>
        <authorList>
            <person name="Pandey A.K."/>
            <person name="Read R.C."/>
        </authorList>
    </citation>
    <scope>NUCLEOTIDE SEQUENCE [LARGE SCALE GENOMIC DNA]</scope>
    <source>
        <strain evidence="2 4">Y92-1009</strain>
    </source>
</reference>
<dbReference type="GO" id="GO:0031543">
    <property type="term" value="F:peptidyl-proline dioxygenase activity"/>
    <property type="evidence" value="ECO:0007669"/>
    <property type="project" value="TreeGrafter"/>
</dbReference>
<dbReference type="InterPro" id="IPR039558">
    <property type="entry name" value="TPA1/OFD1_N"/>
</dbReference>
<evidence type="ECO:0000313" key="3">
    <source>
        <dbReference type="EMBL" id="SUA17168.1"/>
    </source>
</evidence>
<evidence type="ECO:0000313" key="4">
    <source>
        <dbReference type="Proteomes" id="UP000191249"/>
    </source>
</evidence>
<gene>
    <name evidence="2" type="ORF">B2G52_08490</name>
    <name evidence="3" type="ORF">NCTC10616_00830</name>
</gene>
<dbReference type="NCBIfam" id="NF041706">
    <property type="entry name" value="2OG_matur_YhhC"/>
    <property type="match status" value="1"/>
</dbReference>
<dbReference type="GeneID" id="61224266"/>
<evidence type="ECO:0000313" key="2">
    <source>
        <dbReference type="EMBL" id="ARB04915.1"/>
    </source>
</evidence>
<feature type="domain" description="Prolyl 3,4-dihydroxylase TPA1/OFD1 N-terminal" evidence="1">
    <location>
        <begin position="104"/>
        <end position="182"/>
    </location>
</feature>
<dbReference type="Gene3D" id="2.60.120.620">
    <property type="entry name" value="q2cbj1_9rhob like domain"/>
    <property type="match status" value="1"/>
</dbReference>
<proteinExistence type="predicted"/>
<evidence type="ECO:0000313" key="5">
    <source>
        <dbReference type="Proteomes" id="UP000254193"/>
    </source>
</evidence>
<dbReference type="EMBL" id="UGRO01000002">
    <property type="protein sequence ID" value="SUA17168.1"/>
    <property type="molecule type" value="Genomic_DNA"/>
</dbReference>
<dbReference type="EMBL" id="CP019894">
    <property type="protein sequence ID" value="ARB04915.1"/>
    <property type="molecule type" value="Genomic_DNA"/>
</dbReference>
<organism evidence="3 5">
    <name type="scientific">Neisseria lactamica</name>
    <dbReference type="NCBI Taxonomy" id="486"/>
    <lineage>
        <taxon>Bacteria</taxon>
        <taxon>Pseudomonadati</taxon>
        <taxon>Pseudomonadota</taxon>
        <taxon>Betaproteobacteria</taxon>
        <taxon>Neisseriales</taxon>
        <taxon>Neisseriaceae</taxon>
        <taxon>Neisseria</taxon>
    </lineage>
</organism>